<dbReference type="AlphaFoldDB" id="A0A381QUI1"/>
<evidence type="ECO:0000313" key="1">
    <source>
        <dbReference type="EMBL" id="SUZ81213.1"/>
    </source>
</evidence>
<accession>A0A381QUI1</accession>
<gene>
    <name evidence="1" type="ORF">METZ01_LOCUS34067</name>
</gene>
<organism evidence="1">
    <name type="scientific">marine metagenome</name>
    <dbReference type="NCBI Taxonomy" id="408172"/>
    <lineage>
        <taxon>unclassified sequences</taxon>
        <taxon>metagenomes</taxon>
        <taxon>ecological metagenomes</taxon>
    </lineage>
</organism>
<name>A0A381QUI1_9ZZZZ</name>
<feature type="non-terminal residue" evidence="1">
    <location>
        <position position="1"/>
    </location>
</feature>
<sequence length="113" mass="11795">VLGGLGGLPKRELQGLLVGVGDVVKVGEESRVGQAPLTNLGDVLVEFGPAPTVIRPFGAGMAPHGQAVVGGSVHQKLGQVKTLFPILHTDTLCANNRALPVIHGLIAWRRRII</sequence>
<protein>
    <submittedName>
        <fullName evidence="1">Uncharacterized protein</fullName>
    </submittedName>
</protein>
<dbReference type="EMBL" id="UINC01001460">
    <property type="protein sequence ID" value="SUZ81213.1"/>
    <property type="molecule type" value="Genomic_DNA"/>
</dbReference>
<proteinExistence type="predicted"/>
<reference evidence="1" key="1">
    <citation type="submission" date="2018-05" db="EMBL/GenBank/DDBJ databases">
        <authorList>
            <person name="Lanie J.A."/>
            <person name="Ng W.-L."/>
            <person name="Kazmierczak K.M."/>
            <person name="Andrzejewski T.M."/>
            <person name="Davidsen T.M."/>
            <person name="Wayne K.J."/>
            <person name="Tettelin H."/>
            <person name="Glass J.I."/>
            <person name="Rusch D."/>
            <person name="Podicherti R."/>
            <person name="Tsui H.-C.T."/>
            <person name="Winkler M.E."/>
        </authorList>
    </citation>
    <scope>NUCLEOTIDE SEQUENCE</scope>
</reference>